<dbReference type="GO" id="GO:0015297">
    <property type="term" value="F:antiporter activity"/>
    <property type="evidence" value="ECO:0007669"/>
    <property type="project" value="InterPro"/>
</dbReference>
<evidence type="ECO:0000313" key="7">
    <source>
        <dbReference type="EMBL" id="RHG17672.1"/>
    </source>
</evidence>
<dbReference type="PANTHER" id="PTHR43298:SF2">
    <property type="entry name" value="FMN_FAD EXPORTER YEEO-RELATED"/>
    <property type="match status" value="1"/>
</dbReference>
<feature type="transmembrane region" description="Helical" evidence="6">
    <location>
        <begin position="159"/>
        <end position="181"/>
    </location>
</feature>
<evidence type="ECO:0000313" key="9">
    <source>
        <dbReference type="Proteomes" id="UP000283992"/>
    </source>
</evidence>
<protein>
    <recommendedName>
        <fullName evidence="3">Probable multidrug resistance protein NorM</fullName>
    </recommendedName>
    <alternativeName>
        <fullName evidence="5">Multidrug-efflux transporter</fullName>
    </alternativeName>
</protein>
<reference evidence="9 10" key="1">
    <citation type="submission" date="2018-08" db="EMBL/GenBank/DDBJ databases">
        <title>A genome reference for cultivated species of the human gut microbiota.</title>
        <authorList>
            <person name="Zou Y."/>
            <person name="Xue W."/>
            <person name="Luo G."/>
        </authorList>
    </citation>
    <scope>NUCLEOTIDE SEQUENCE [LARGE SCALE GENOMIC DNA]</scope>
    <source>
        <strain evidence="8 9">AM12-54</strain>
        <strain evidence="7 10">AM22-7AC</strain>
    </source>
</reference>
<dbReference type="GO" id="GO:0005886">
    <property type="term" value="C:plasma membrane"/>
    <property type="evidence" value="ECO:0007669"/>
    <property type="project" value="TreeGrafter"/>
</dbReference>
<dbReference type="Proteomes" id="UP000285697">
    <property type="component" value="Unassembled WGS sequence"/>
</dbReference>
<dbReference type="EMBL" id="QRIA01000013">
    <property type="protein sequence ID" value="RHG17672.1"/>
    <property type="molecule type" value="Genomic_DNA"/>
</dbReference>
<feature type="transmembrane region" description="Helical" evidence="6">
    <location>
        <begin position="409"/>
        <end position="428"/>
    </location>
</feature>
<name>A0A3E4K5K2_MEDGN</name>
<dbReference type="RefSeq" id="WP_117636549.1">
    <property type="nucleotide sequence ID" value="NZ_CAXSNP010000018.1"/>
</dbReference>
<feature type="transmembrane region" description="Helical" evidence="6">
    <location>
        <begin position="193"/>
        <end position="213"/>
    </location>
</feature>
<evidence type="ECO:0000313" key="8">
    <source>
        <dbReference type="EMBL" id="RHJ10527.1"/>
    </source>
</evidence>
<evidence type="ECO:0000256" key="3">
    <source>
        <dbReference type="ARBA" id="ARBA00020268"/>
    </source>
</evidence>
<evidence type="ECO:0000256" key="5">
    <source>
        <dbReference type="ARBA" id="ARBA00031636"/>
    </source>
</evidence>
<evidence type="ECO:0000256" key="4">
    <source>
        <dbReference type="ARBA" id="ARBA00022448"/>
    </source>
</evidence>
<dbReference type="GO" id="GO:0042910">
    <property type="term" value="F:xenobiotic transmembrane transporter activity"/>
    <property type="evidence" value="ECO:0007669"/>
    <property type="project" value="InterPro"/>
</dbReference>
<dbReference type="InterPro" id="IPR002528">
    <property type="entry name" value="MATE_fam"/>
</dbReference>
<keyword evidence="6" id="KW-0472">Membrane</keyword>
<keyword evidence="6" id="KW-1133">Transmembrane helix</keyword>
<comment type="caution">
    <text evidence="8">The sequence shown here is derived from an EMBL/GenBank/DDBJ whole genome shotgun (WGS) entry which is preliminary data.</text>
</comment>
<accession>A0A3E4K5K2</accession>
<gene>
    <name evidence="8" type="ORF">DW142_10865</name>
    <name evidence="7" type="ORF">DW270_10715</name>
</gene>
<evidence type="ECO:0000313" key="10">
    <source>
        <dbReference type="Proteomes" id="UP000285697"/>
    </source>
</evidence>
<feature type="transmembrane region" description="Helical" evidence="6">
    <location>
        <begin position="314"/>
        <end position="334"/>
    </location>
</feature>
<sequence length="433" mass="48394">MKNRKEFQELNRMAYPILLHYLLTSLFEILDQAIVGHYSVRGFAVVGIAVSVVYGVTGALGMLSSAFHIIAAEKIGKQDERGFENAFAGSKILVILIGLTVVLVSILFGKPFFYAVYRQQGKELQELLGYFYPASFTVLQNMLIFQYSVYFKNRQNTKITLWVTVVSTTVNLFFDFVLVYGAAGFPRLGTAGAAWGSILGLGCGLLVYQITYWKERQRRKTIRAEEIRGLIYRIWKIYPSLLGQELLESTIFVFMVLAAVARLGAEDVAVYKLLDLVCGMLELPVYAYAAATQTYALQNHAAGKKAAVRSYEKAGIQLSGMIVLSVGMLCGIFQKEVFHWILSDEMIIARAGDYLWMIVLLVLVKIPYRIRLLYLQGIGKEGQVFWITAAASVIFGVGAFAAAELLQLSGIYLMIILEYGLLGGIYRWQSKKV</sequence>
<feature type="transmembrane region" description="Helical" evidence="6">
    <location>
        <begin position="42"/>
        <end position="71"/>
    </location>
</feature>
<dbReference type="Proteomes" id="UP000283992">
    <property type="component" value="Unassembled WGS sequence"/>
</dbReference>
<organism evidence="8 9">
    <name type="scientific">Mediterraneibacter gnavus</name>
    <name type="common">Ruminococcus gnavus</name>
    <dbReference type="NCBI Taxonomy" id="33038"/>
    <lineage>
        <taxon>Bacteria</taxon>
        <taxon>Bacillati</taxon>
        <taxon>Bacillota</taxon>
        <taxon>Clostridia</taxon>
        <taxon>Lachnospirales</taxon>
        <taxon>Lachnospiraceae</taxon>
        <taxon>Mediterraneibacter</taxon>
    </lineage>
</organism>
<feature type="transmembrane region" description="Helical" evidence="6">
    <location>
        <begin position="384"/>
        <end position="403"/>
    </location>
</feature>
<proteinExistence type="inferred from homology"/>
<dbReference type="PANTHER" id="PTHR43298">
    <property type="entry name" value="MULTIDRUG RESISTANCE PROTEIN NORM-RELATED"/>
    <property type="match status" value="1"/>
</dbReference>
<evidence type="ECO:0000256" key="2">
    <source>
        <dbReference type="ARBA" id="ARBA00010199"/>
    </source>
</evidence>
<feature type="transmembrane region" description="Helical" evidence="6">
    <location>
        <begin position="129"/>
        <end position="147"/>
    </location>
</feature>
<evidence type="ECO:0000256" key="6">
    <source>
        <dbReference type="SAM" id="Phobius"/>
    </source>
</evidence>
<keyword evidence="4" id="KW-0813">Transport</keyword>
<keyword evidence="6" id="KW-0812">Transmembrane</keyword>
<comment type="similarity">
    <text evidence="2">Belongs to the multi antimicrobial extrusion (MATE) (TC 2.A.66.1) family.</text>
</comment>
<dbReference type="AlphaFoldDB" id="A0A3E4K5K2"/>
<comment type="function">
    <text evidence="1">Multidrug efflux pump.</text>
</comment>
<evidence type="ECO:0000256" key="1">
    <source>
        <dbReference type="ARBA" id="ARBA00003408"/>
    </source>
</evidence>
<dbReference type="Pfam" id="PF01554">
    <property type="entry name" value="MatE"/>
    <property type="match status" value="2"/>
</dbReference>
<feature type="transmembrane region" description="Helical" evidence="6">
    <location>
        <begin position="92"/>
        <end position="117"/>
    </location>
</feature>
<feature type="transmembrane region" description="Helical" evidence="6">
    <location>
        <begin position="12"/>
        <end position="30"/>
    </location>
</feature>
<dbReference type="EMBL" id="QRLN01000015">
    <property type="protein sequence ID" value="RHJ10527.1"/>
    <property type="molecule type" value="Genomic_DNA"/>
</dbReference>
<dbReference type="InterPro" id="IPR050222">
    <property type="entry name" value="MATE_MdtK"/>
</dbReference>